<dbReference type="Pfam" id="PF02129">
    <property type="entry name" value="Peptidase_S15"/>
    <property type="match status" value="1"/>
</dbReference>
<dbReference type="InterPro" id="IPR000383">
    <property type="entry name" value="Xaa-Pro-like_dom"/>
</dbReference>
<evidence type="ECO:0000259" key="5">
    <source>
        <dbReference type="SMART" id="SM00939"/>
    </source>
</evidence>
<comment type="similarity">
    <text evidence="1">Belongs to the AB hydrolase superfamily.</text>
</comment>
<feature type="signal peptide" evidence="4">
    <location>
        <begin position="1"/>
        <end position="21"/>
    </location>
</feature>
<evidence type="ECO:0000313" key="7">
    <source>
        <dbReference type="Proteomes" id="UP000653308"/>
    </source>
</evidence>
<feature type="chain" id="PRO_5047007186" description="Xaa-Pro dipeptidyl-peptidase C-terminal domain-containing protein" evidence="4">
    <location>
        <begin position="22"/>
        <end position="593"/>
    </location>
</feature>
<dbReference type="Proteomes" id="UP000653308">
    <property type="component" value="Unassembled WGS sequence"/>
</dbReference>
<dbReference type="Pfam" id="PF08530">
    <property type="entry name" value="PepX_C"/>
    <property type="match status" value="1"/>
</dbReference>
<sequence length="593" mass="62612">MSRGVPRSRARLALVLGAALAAPLTLTPPTAAGAAYTVTPVKLTVRAGGRPCTVDADLYRPAGVDRAHPAPAVLGTNGFGGSKTDGSTEAVGKAFAQRGYVSLIYSGLGFGRSGCLISLNDPDIDGAAASQLVDFLGGKRAADDGTGVDFVTLDAPGDPRVGMIGGSYGGAVQLAAAAVDHRLDAIVPMITWHDLAHSLNPNSAVGGKDVPGVFKWQWANGFYLVGEGRPLTRPGLDPSSINSMTCLHFVGEACRTFRTLNSGSYPAGRMAELLAFTRSVSPVSYLNRVKTPTLLIQGQSDTLFGLNEATATYRALSAQGTPVKMIWQSSGHSTGPTAPAAGELDLAKGNLETSYVGRRVLAWFDRHLRRRTHVDTGPAFAYHRDWAADPGRAYATAGRLPARGRTFYLSGDGKLVDNRGKVTGGSRTYTNRLTPTSHSDSSLNTLTGRPAAPPRDAEGTYLDWTSAPLTRPLDVVGAPRATLRVHSPRAERTQDSGDAADKLVLFAKLYDVAPDGTRTLVRRLVAPVRVPDVTRSFTVTLPGIVHRYAQGHRLRFVIAASDDAYFGNRGVKPVTVTSGPRDPGVLRLPVAGS</sequence>
<evidence type="ECO:0000256" key="3">
    <source>
        <dbReference type="SAM" id="MobiDB-lite"/>
    </source>
</evidence>
<evidence type="ECO:0000256" key="2">
    <source>
        <dbReference type="ARBA" id="ARBA00022801"/>
    </source>
</evidence>
<dbReference type="RefSeq" id="WP_229864220.1">
    <property type="nucleotide sequence ID" value="NZ_BMWE01000005.1"/>
</dbReference>
<dbReference type="InterPro" id="IPR050261">
    <property type="entry name" value="FrsA_esterase"/>
</dbReference>
<evidence type="ECO:0000256" key="1">
    <source>
        <dbReference type="ARBA" id="ARBA00008645"/>
    </source>
</evidence>
<dbReference type="PANTHER" id="PTHR22946">
    <property type="entry name" value="DIENELACTONE HYDROLASE DOMAIN-CONTAINING PROTEIN-RELATED"/>
    <property type="match status" value="1"/>
</dbReference>
<keyword evidence="7" id="KW-1185">Reference proteome</keyword>
<organism evidence="6 7">
    <name type="scientific">Streptomyces djakartensis</name>
    <dbReference type="NCBI Taxonomy" id="68193"/>
    <lineage>
        <taxon>Bacteria</taxon>
        <taxon>Bacillati</taxon>
        <taxon>Actinomycetota</taxon>
        <taxon>Actinomycetes</taxon>
        <taxon>Kitasatosporales</taxon>
        <taxon>Streptomycetaceae</taxon>
        <taxon>Streptomyces</taxon>
    </lineage>
</organism>
<dbReference type="EMBL" id="BMWE01000005">
    <property type="protein sequence ID" value="GGY14536.1"/>
    <property type="molecule type" value="Genomic_DNA"/>
</dbReference>
<dbReference type="PANTHER" id="PTHR22946:SF9">
    <property type="entry name" value="POLYKETIDE TRANSFERASE AF380"/>
    <property type="match status" value="1"/>
</dbReference>
<dbReference type="InterPro" id="IPR013736">
    <property type="entry name" value="Xaa-Pro_dipept_C"/>
</dbReference>
<dbReference type="Gene3D" id="3.40.50.1820">
    <property type="entry name" value="alpha/beta hydrolase"/>
    <property type="match status" value="1"/>
</dbReference>
<dbReference type="InterPro" id="IPR005674">
    <property type="entry name" value="CocE/Ser_esterase"/>
</dbReference>
<proteinExistence type="inferred from homology"/>
<dbReference type="Gene3D" id="2.60.120.260">
    <property type="entry name" value="Galactose-binding domain-like"/>
    <property type="match status" value="1"/>
</dbReference>
<comment type="caution">
    <text evidence="6">The sequence shown here is derived from an EMBL/GenBank/DDBJ whole genome shotgun (WGS) entry which is preliminary data.</text>
</comment>
<dbReference type="InterPro" id="IPR029058">
    <property type="entry name" value="AB_hydrolase_fold"/>
</dbReference>
<dbReference type="SMART" id="SM00939">
    <property type="entry name" value="PepX_C"/>
    <property type="match status" value="1"/>
</dbReference>
<evidence type="ECO:0000256" key="4">
    <source>
        <dbReference type="SAM" id="SignalP"/>
    </source>
</evidence>
<gene>
    <name evidence="6" type="ORF">GCM10010384_20180</name>
</gene>
<reference evidence="7" key="1">
    <citation type="journal article" date="2019" name="Int. J. Syst. Evol. Microbiol.">
        <title>The Global Catalogue of Microorganisms (GCM) 10K type strain sequencing project: providing services to taxonomists for standard genome sequencing and annotation.</title>
        <authorList>
            <consortium name="The Broad Institute Genomics Platform"/>
            <consortium name="The Broad Institute Genome Sequencing Center for Infectious Disease"/>
            <person name="Wu L."/>
            <person name="Ma J."/>
        </authorList>
    </citation>
    <scope>NUCLEOTIDE SEQUENCE [LARGE SCALE GENOMIC DNA]</scope>
    <source>
        <strain evidence="7">JCM 4957</strain>
    </source>
</reference>
<accession>A0ABQ2ZER1</accession>
<protein>
    <recommendedName>
        <fullName evidence="5">Xaa-Pro dipeptidyl-peptidase C-terminal domain-containing protein</fullName>
    </recommendedName>
</protein>
<keyword evidence="2" id="KW-0378">Hydrolase</keyword>
<evidence type="ECO:0000313" key="6">
    <source>
        <dbReference type="EMBL" id="GGY14536.1"/>
    </source>
</evidence>
<feature type="region of interest" description="Disordered" evidence="3">
    <location>
        <begin position="419"/>
        <end position="461"/>
    </location>
</feature>
<keyword evidence="4" id="KW-0732">Signal</keyword>
<feature type="compositionally biased region" description="Polar residues" evidence="3">
    <location>
        <begin position="425"/>
        <end position="447"/>
    </location>
</feature>
<dbReference type="SUPFAM" id="SSF53474">
    <property type="entry name" value="alpha/beta-Hydrolases"/>
    <property type="match status" value="1"/>
</dbReference>
<dbReference type="NCBIfam" id="TIGR00976">
    <property type="entry name" value="CocE_NonD"/>
    <property type="match status" value="1"/>
</dbReference>
<dbReference type="SUPFAM" id="SSF49785">
    <property type="entry name" value="Galactose-binding domain-like"/>
    <property type="match status" value="1"/>
</dbReference>
<dbReference type="InterPro" id="IPR008979">
    <property type="entry name" value="Galactose-bd-like_sf"/>
</dbReference>
<name>A0ABQ2ZER1_9ACTN</name>
<feature type="domain" description="Xaa-Pro dipeptidyl-peptidase C-terminal" evidence="5">
    <location>
        <begin position="361"/>
        <end position="587"/>
    </location>
</feature>